<organism evidence="1 2">
    <name type="scientific">Rubrivivax gelatinosus</name>
    <name type="common">Rhodocyclus gelatinosus</name>
    <name type="synonym">Rhodopseudomonas gelatinosa</name>
    <dbReference type="NCBI Taxonomy" id="28068"/>
    <lineage>
        <taxon>Bacteria</taxon>
        <taxon>Pseudomonadati</taxon>
        <taxon>Pseudomonadota</taxon>
        <taxon>Betaproteobacteria</taxon>
        <taxon>Burkholderiales</taxon>
        <taxon>Sphaerotilaceae</taxon>
        <taxon>Rubrivivax</taxon>
    </lineage>
</organism>
<dbReference type="EMBL" id="SLXD01000001">
    <property type="protein sequence ID" value="TCP05730.1"/>
    <property type="molecule type" value="Genomic_DNA"/>
</dbReference>
<name>A0A4R2MG55_RUBGE</name>
<dbReference type="Proteomes" id="UP000295106">
    <property type="component" value="Unassembled WGS sequence"/>
</dbReference>
<dbReference type="OrthoDB" id="9113366at2"/>
<evidence type="ECO:0000313" key="1">
    <source>
        <dbReference type="EMBL" id="TCP05730.1"/>
    </source>
</evidence>
<proteinExistence type="predicted"/>
<comment type="caution">
    <text evidence="1">The sequence shown here is derived from an EMBL/GenBank/DDBJ whole genome shotgun (WGS) entry which is preliminary data.</text>
</comment>
<dbReference type="RefSeq" id="WP_132644710.1">
    <property type="nucleotide sequence ID" value="NZ_NRRI01000002.1"/>
</dbReference>
<accession>A0A4R2MG55</accession>
<reference evidence="1 2" key="1">
    <citation type="submission" date="2019-03" db="EMBL/GenBank/DDBJ databases">
        <title>Genomic Encyclopedia of Type Strains, Phase IV (KMG-IV): sequencing the most valuable type-strain genomes for metagenomic binning, comparative biology and taxonomic classification.</title>
        <authorList>
            <person name="Goeker M."/>
        </authorList>
    </citation>
    <scope>NUCLEOTIDE SEQUENCE [LARGE SCALE GENOMIC DNA]</scope>
    <source>
        <strain evidence="1 2">DSM 1709</strain>
    </source>
</reference>
<evidence type="ECO:0000313" key="2">
    <source>
        <dbReference type="Proteomes" id="UP000295106"/>
    </source>
</evidence>
<protein>
    <submittedName>
        <fullName evidence="1">Uncharacterized protein</fullName>
    </submittedName>
</protein>
<dbReference type="AlphaFoldDB" id="A0A4R2MG55"/>
<gene>
    <name evidence="1" type="ORF">EV684_101604</name>
</gene>
<sequence>MCNCRKELETALAEHYARKNPGISNVQIELQGYGFSIVDNTMVMIGCMPYKVQAVHPKKDGGHSEKRKTGFMHFKHCPFCGDLYLPAKTQPEAATPEPAHAG</sequence>